<proteinExistence type="predicted"/>
<feature type="region of interest" description="Disordered" evidence="1">
    <location>
        <begin position="36"/>
        <end position="56"/>
    </location>
</feature>
<name>A0A4Y6PMZ3_PERCE</name>
<protein>
    <recommendedName>
        <fullName evidence="5">Exo-alpha-sialidase</fullName>
    </recommendedName>
</protein>
<feature type="signal peptide" evidence="2">
    <location>
        <begin position="1"/>
        <end position="23"/>
    </location>
</feature>
<accession>A0A4Y6PMZ3</accession>
<reference evidence="3 4" key="1">
    <citation type="submission" date="2019-06" db="EMBL/GenBank/DDBJ databases">
        <title>Persicimonas caeni gen. nov., sp. nov., a predatory bacterium isolated from solar saltern.</title>
        <authorList>
            <person name="Wang S."/>
        </authorList>
    </citation>
    <scope>NUCLEOTIDE SEQUENCE [LARGE SCALE GENOMIC DNA]</scope>
    <source>
        <strain evidence="3 4">YN101</strain>
    </source>
</reference>
<keyword evidence="4" id="KW-1185">Reference proteome</keyword>
<dbReference type="PROSITE" id="PS51257">
    <property type="entry name" value="PROKAR_LIPOPROTEIN"/>
    <property type="match status" value="1"/>
</dbReference>
<dbReference type="AlphaFoldDB" id="A0A4Y6PMZ3"/>
<accession>A0A5B8XYU4</accession>
<keyword evidence="2" id="KW-0732">Signal</keyword>
<dbReference type="OrthoDB" id="9825459at2"/>
<dbReference type="SUPFAM" id="SSF110296">
    <property type="entry name" value="Oligoxyloglucan reducing end-specific cellobiohydrolase"/>
    <property type="match status" value="1"/>
</dbReference>
<dbReference type="Proteomes" id="UP000315995">
    <property type="component" value="Chromosome"/>
</dbReference>
<feature type="chain" id="PRO_5030106088" description="Exo-alpha-sialidase" evidence="2">
    <location>
        <begin position="24"/>
        <end position="370"/>
    </location>
</feature>
<organism evidence="3 4">
    <name type="scientific">Persicimonas caeni</name>
    <dbReference type="NCBI Taxonomy" id="2292766"/>
    <lineage>
        <taxon>Bacteria</taxon>
        <taxon>Deltaproteobacteria</taxon>
        <taxon>Bradymonadales</taxon>
        <taxon>Bradymonadaceae</taxon>
        <taxon>Persicimonas</taxon>
    </lineage>
</organism>
<dbReference type="RefSeq" id="WP_141196141.1">
    <property type="nucleotide sequence ID" value="NZ_CP041186.1"/>
</dbReference>
<dbReference type="EMBL" id="CP041186">
    <property type="protein sequence ID" value="QDG49644.1"/>
    <property type="molecule type" value="Genomic_DNA"/>
</dbReference>
<evidence type="ECO:0000256" key="1">
    <source>
        <dbReference type="SAM" id="MobiDB-lite"/>
    </source>
</evidence>
<gene>
    <name evidence="3" type="ORF">FIV42_02475</name>
</gene>
<evidence type="ECO:0000313" key="3">
    <source>
        <dbReference type="EMBL" id="QDG49644.1"/>
    </source>
</evidence>
<feature type="compositionally biased region" description="Basic and acidic residues" evidence="1">
    <location>
        <begin position="37"/>
        <end position="56"/>
    </location>
</feature>
<evidence type="ECO:0008006" key="5">
    <source>
        <dbReference type="Google" id="ProtNLM"/>
    </source>
</evidence>
<evidence type="ECO:0000313" key="4">
    <source>
        <dbReference type="Proteomes" id="UP000315995"/>
    </source>
</evidence>
<sequence>MLQIRKSGELVGLLCLVCSLATAACGGGSSAQAELADAGRSDAESSERDAGDADMRDIGEQDADAALAGSYRSIFAGADGEAFFVTYHTDEGVQLFGLDVDGTWSEVQLPEPLRRDPLLVLTSVVTTEYDLLLSTREQGAWRRQRDDPQWQAFNPDWFDGSGQITHLKKLRDRIYAFHEVEPNSPTGIELWQRRQLDWEYIRNDMFMIIDYMPREEMSVRATRYGTIEVSYDAGETWQAVPEVQGTLPPQLFEWGESVAVMTTSGVWLTGGEDNHWDKLSIHGGEAGALLGDELVVANRSGEVSAVSLADQSVHALPSLDPSIIQTLQLGVVGERMVVATSHSRVLQLSAASSQWEKVDPQASISGRLAR</sequence>
<evidence type="ECO:0000256" key="2">
    <source>
        <dbReference type="SAM" id="SignalP"/>
    </source>
</evidence>